<organism evidence="3">
    <name type="scientific">Homalodisca liturata</name>
    <dbReference type="NCBI Taxonomy" id="320908"/>
    <lineage>
        <taxon>Eukaryota</taxon>
        <taxon>Metazoa</taxon>
        <taxon>Ecdysozoa</taxon>
        <taxon>Arthropoda</taxon>
        <taxon>Hexapoda</taxon>
        <taxon>Insecta</taxon>
        <taxon>Pterygota</taxon>
        <taxon>Neoptera</taxon>
        <taxon>Paraneoptera</taxon>
        <taxon>Hemiptera</taxon>
        <taxon>Auchenorrhyncha</taxon>
        <taxon>Membracoidea</taxon>
        <taxon>Cicadellidae</taxon>
        <taxon>Cicadellinae</taxon>
        <taxon>Proconiini</taxon>
        <taxon>Homalodisca</taxon>
    </lineage>
</organism>
<dbReference type="AlphaFoldDB" id="A0A1B6J7U9"/>
<feature type="transmembrane region" description="Helical" evidence="1">
    <location>
        <begin position="558"/>
        <end position="578"/>
    </location>
</feature>
<dbReference type="InterPro" id="IPR000742">
    <property type="entry name" value="EGF"/>
</dbReference>
<dbReference type="PANTHER" id="PTHR24047">
    <property type="entry name" value="FI01909P-RELATED"/>
    <property type="match status" value="1"/>
</dbReference>
<proteinExistence type="predicted"/>
<feature type="domain" description="EGF-like" evidence="2">
    <location>
        <begin position="135"/>
        <end position="168"/>
    </location>
</feature>
<dbReference type="SMART" id="SM00181">
    <property type="entry name" value="EGF"/>
    <property type="match status" value="7"/>
</dbReference>
<feature type="domain" description="EGF-like" evidence="2">
    <location>
        <begin position="271"/>
        <end position="303"/>
    </location>
</feature>
<dbReference type="InterPro" id="IPR053255">
    <property type="entry name" value="EGF-like_domain"/>
</dbReference>
<evidence type="ECO:0000259" key="2">
    <source>
        <dbReference type="SMART" id="SM00181"/>
    </source>
</evidence>
<feature type="domain" description="EGF-like" evidence="2">
    <location>
        <begin position="203"/>
        <end position="235"/>
    </location>
</feature>
<reference evidence="3" key="1">
    <citation type="submission" date="2015-11" db="EMBL/GenBank/DDBJ databases">
        <title>De novo transcriptome assembly of four potential Pierce s Disease insect vectors from Arizona vineyards.</title>
        <authorList>
            <person name="Tassone E.E."/>
        </authorList>
    </citation>
    <scope>NUCLEOTIDE SEQUENCE</scope>
</reference>
<feature type="domain" description="EGF-like" evidence="2">
    <location>
        <begin position="65"/>
        <end position="98"/>
    </location>
</feature>
<feature type="domain" description="EGF-like" evidence="2">
    <location>
        <begin position="100"/>
        <end position="133"/>
    </location>
</feature>
<name>A0A1B6J7U9_9HEMI</name>
<dbReference type="EMBL" id="GECU01012459">
    <property type="protein sequence ID" value="JAS95247.1"/>
    <property type="molecule type" value="Transcribed_RNA"/>
</dbReference>
<keyword evidence="1" id="KW-0472">Membrane</keyword>
<keyword evidence="1" id="KW-1133">Transmembrane helix</keyword>
<accession>A0A1B6J7U9</accession>
<feature type="domain" description="EGF-like" evidence="2">
    <location>
        <begin position="170"/>
        <end position="201"/>
    </location>
</feature>
<evidence type="ECO:0000256" key="1">
    <source>
        <dbReference type="SAM" id="Phobius"/>
    </source>
</evidence>
<feature type="non-terminal residue" evidence="3">
    <location>
        <position position="1"/>
    </location>
</feature>
<keyword evidence="1" id="KW-0812">Transmembrane</keyword>
<feature type="domain" description="EGF-like" evidence="2">
    <location>
        <begin position="237"/>
        <end position="269"/>
    </location>
</feature>
<dbReference type="Gene3D" id="2.10.25.10">
    <property type="entry name" value="Laminin"/>
    <property type="match status" value="8"/>
</dbReference>
<sequence>IIYTEQETKEFCCPGYKTCSSVDGCVCQPVCHLECLNGNCSAPDHCECWSGYNKQQGTENICEPVCSQNCVHGYCSHPEICSCDQGYTLNPSQPYTCQPVCSSPCVNANCTSPDICTCFPGYEKITGDPHKCHPVCSKPCQNAACIKPELCSCFVGYQKDSEVENICNPVCSEGCINGICTEPGVCSCFEGYEFQNNYTCKPVCSNCSNAHCSAPEVCSCFPGYKKESEEDSMCFPICSPECINGNCTAPDSCECFDGYELSDDPGVCKPYCSEGCNNGVCTAPEECSCLWSFGSEGNKSDCSRMKTENYDCSFVNTLVPLGFDKPCINFSTEFIVGNLRGCNILNELLMELRRKEKDISLMTLECDNISVLSNPFSLEIFCNATINDEEHTTEHQKSMVFTTEEYFSESTETTDQSLAVYDSTTYNDNSMFFSTDWIGPSTSEALETPAIFTDRSKMKPQISVASDKNFGNIREVLISGNPLQLNATVHFLPLIKQRQITVDYFGNTNYTLVQEWCLCQTNQTWNICVDTQYQFTICPCRTQGLLLLNEENSIAVPIVKALAVVVVCGILLALAIWYNRNRLVHNYYAPPHRSTDIATPDTVSLSSIEPKTKGGESHQGLSSSN</sequence>
<gene>
    <name evidence="3" type="ORF">g.7024</name>
</gene>
<evidence type="ECO:0000313" key="3">
    <source>
        <dbReference type="EMBL" id="JAS95247.1"/>
    </source>
</evidence>
<dbReference type="PANTHER" id="PTHR24047:SF29">
    <property type="entry name" value="EATER-RELATED"/>
    <property type="match status" value="1"/>
</dbReference>
<protein>
    <recommendedName>
        <fullName evidence="2">EGF-like domain-containing protein</fullName>
    </recommendedName>
</protein>